<dbReference type="EMBL" id="MXPU01000037">
    <property type="protein sequence ID" value="OWO89831.1"/>
    <property type="molecule type" value="Genomic_DNA"/>
</dbReference>
<dbReference type="NCBIfam" id="TIGR00797">
    <property type="entry name" value="matE"/>
    <property type="match status" value="1"/>
</dbReference>
<dbReference type="GO" id="GO:0015297">
    <property type="term" value="F:antiporter activity"/>
    <property type="evidence" value="ECO:0007669"/>
    <property type="project" value="InterPro"/>
</dbReference>
<comment type="caution">
    <text evidence="7">The sequence shown here is derived from an EMBL/GenBank/DDBJ whole genome shotgun (WGS) entry which is preliminary data.</text>
</comment>
<dbReference type="RefSeq" id="WP_088397195.1">
    <property type="nucleotide sequence ID" value="NZ_MXPU01000037.1"/>
</dbReference>
<dbReference type="Pfam" id="PF01554">
    <property type="entry name" value="MatE"/>
    <property type="match status" value="2"/>
</dbReference>
<sequence length="447" mass="48276">MEQKVRTHGPRPFQVNNRRVLAIAIPITLAYLTTPLLGLVDTAVVGQFGDTALLGGIAAGAVVFDVVFSTFSFLRSATVGLVAQAFGKSDLLEERKVFWRAFAIAATSGFTLALVAPIIAAIGEWLMNADKAVTDAMNLYIRIRLISAPAALINYAILGYAVGRGEAGLGLFLQIIINALNFALSIFLGLHLGWGVAGVAWAAVCGEVTAMFAGMAVLLWRFRAIPKISPHHTFNINAMRSMFHLNGNIMIRTFVLNGAYLLFMRQSAQLSTLTVAANGVLMHFLFFAEYALGGLATAAQQLVGRAIGACDRPAFSRAITLTISWGFAVAALASALVFSFGEQLVSAATKIAEVRSVALFYLPWAALTAPSGVLAFLMTGVFIGATWSREMRNMMLLSFAVFIPFLFAFGELFGNHGLWASYHIFMLVRGMSLLAVMRRRVRTAFPE</sequence>
<dbReference type="CDD" id="cd13136">
    <property type="entry name" value="MATE_DinF_like"/>
    <property type="match status" value="1"/>
</dbReference>
<feature type="transmembrane region" description="Helical" evidence="6">
    <location>
        <begin position="243"/>
        <end position="263"/>
    </location>
</feature>
<keyword evidence="4 6" id="KW-1133">Transmembrane helix</keyword>
<evidence type="ECO:0000256" key="2">
    <source>
        <dbReference type="ARBA" id="ARBA00010199"/>
    </source>
</evidence>
<feature type="transmembrane region" description="Helical" evidence="6">
    <location>
        <begin position="200"/>
        <end position="222"/>
    </location>
</feature>
<feature type="transmembrane region" description="Helical" evidence="6">
    <location>
        <begin position="419"/>
        <end position="437"/>
    </location>
</feature>
<gene>
    <name evidence="7" type="ORF">B5E41_29855</name>
</gene>
<evidence type="ECO:0000256" key="4">
    <source>
        <dbReference type="ARBA" id="ARBA00022989"/>
    </source>
</evidence>
<comment type="subcellular location">
    <subcellularLocation>
        <location evidence="1">Membrane</location>
        <topology evidence="1">Multi-pass membrane protein</topology>
    </subcellularLocation>
</comment>
<feature type="transmembrane region" description="Helical" evidence="6">
    <location>
        <begin position="169"/>
        <end position="194"/>
    </location>
</feature>
<keyword evidence="5 6" id="KW-0472">Membrane</keyword>
<feature type="transmembrane region" description="Helical" evidence="6">
    <location>
        <begin position="318"/>
        <end position="341"/>
    </location>
</feature>
<evidence type="ECO:0000313" key="7">
    <source>
        <dbReference type="EMBL" id="OWO89831.1"/>
    </source>
</evidence>
<feature type="transmembrane region" description="Helical" evidence="6">
    <location>
        <begin position="97"/>
        <end position="123"/>
    </location>
</feature>
<dbReference type="GO" id="GO:0005886">
    <property type="term" value="C:plasma membrane"/>
    <property type="evidence" value="ECO:0007669"/>
    <property type="project" value="TreeGrafter"/>
</dbReference>
<proteinExistence type="inferred from homology"/>
<evidence type="ECO:0000256" key="6">
    <source>
        <dbReference type="SAM" id="Phobius"/>
    </source>
</evidence>
<keyword evidence="3 6" id="KW-0812">Transmembrane</keyword>
<dbReference type="PANTHER" id="PTHR42893:SF46">
    <property type="entry name" value="PROTEIN DETOXIFICATION 44, CHLOROPLASTIC"/>
    <property type="match status" value="1"/>
</dbReference>
<feature type="transmembrane region" description="Helical" evidence="6">
    <location>
        <begin position="275"/>
        <end position="297"/>
    </location>
</feature>
<evidence type="ECO:0000256" key="3">
    <source>
        <dbReference type="ARBA" id="ARBA00022692"/>
    </source>
</evidence>
<dbReference type="InterPro" id="IPR002528">
    <property type="entry name" value="MATE_fam"/>
</dbReference>
<comment type="similarity">
    <text evidence="2">Belongs to the multi antimicrobial extrusion (MATE) (TC 2.A.66.1) family.</text>
</comment>
<accession>A0A246DKX8</accession>
<organism evidence="7 8">
    <name type="scientific">Rhizobium esperanzae</name>
    <dbReference type="NCBI Taxonomy" id="1967781"/>
    <lineage>
        <taxon>Bacteria</taxon>
        <taxon>Pseudomonadati</taxon>
        <taxon>Pseudomonadota</taxon>
        <taxon>Alphaproteobacteria</taxon>
        <taxon>Hyphomicrobiales</taxon>
        <taxon>Rhizobiaceae</taxon>
        <taxon>Rhizobium/Agrobacterium group</taxon>
        <taxon>Rhizobium</taxon>
    </lineage>
</organism>
<feature type="transmembrane region" description="Helical" evidence="6">
    <location>
        <begin position="395"/>
        <end position="413"/>
    </location>
</feature>
<feature type="transmembrane region" description="Helical" evidence="6">
    <location>
        <begin position="361"/>
        <end position="383"/>
    </location>
</feature>
<dbReference type="PANTHER" id="PTHR42893">
    <property type="entry name" value="PROTEIN DETOXIFICATION 44, CHLOROPLASTIC-RELATED"/>
    <property type="match status" value="1"/>
</dbReference>
<dbReference type="Proteomes" id="UP000197269">
    <property type="component" value="Unassembled WGS sequence"/>
</dbReference>
<feature type="transmembrane region" description="Helical" evidence="6">
    <location>
        <begin position="143"/>
        <end position="162"/>
    </location>
</feature>
<dbReference type="InterPro" id="IPR044644">
    <property type="entry name" value="DinF-like"/>
</dbReference>
<name>A0A246DKX8_9HYPH</name>
<protein>
    <submittedName>
        <fullName evidence="7">MATE family efflux transporter</fullName>
    </submittedName>
</protein>
<evidence type="ECO:0000256" key="5">
    <source>
        <dbReference type="ARBA" id="ARBA00023136"/>
    </source>
</evidence>
<reference evidence="7 8" key="1">
    <citation type="submission" date="2017-03" db="EMBL/GenBank/DDBJ databases">
        <title>Genome of strain Rhizobium sp. CNPSo 668.</title>
        <authorList>
            <person name="Ribeiro R."/>
        </authorList>
    </citation>
    <scope>NUCLEOTIDE SEQUENCE [LARGE SCALE GENOMIC DNA]</scope>
    <source>
        <strain evidence="7 8">CNPSo 668</strain>
    </source>
</reference>
<feature type="transmembrane region" description="Helical" evidence="6">
    <location>
        <begin position="20"/>
        <end position="40"/>
    </location>
</feature>
<evidence type="ECO:0000256" key="1">
    <source>
        <dbReference type="ARBA" id="ARBA00004141"/>
    </source>
</evidence>
<feature type="transmembrane region" description="Helical" evidence="6">
    <location>
        <begin position="52"/>
        <end position="76"/>
    </location>
</feature>
<dbReference type="AlphaFoldDB" id="A0A246DKX8"/>
<evidence type="ECO:0000313" key="8">
    <source>
        <dbReference type="Proteomes" id="UP000197269"/>
    </source>
</evidence>
<dbReference type="GO" id="GO:0042910">
    <property type="term" value="F:xenobiotic transmembrane transporter activity"/>
    <property type="evidence" value="ECO:0007669"/>
    <property type="project" value="InterPro"/>
</dbReference>